<dbReference type="Pfam" id="PF00126">
    <property type="entry name" value="HTH_1"/>
    <property type="match status" value="1"/>
</dbReference>
<dbReference type="PANTHER" id="PTHR30346:SF30">
    <property type="entry name" value="SMALL NEUTRAL PROTEASE REGULATORY PROTEIN"/>
    <property type="match status" value="1"/>
</dbReference>
<accession>A0A7W7C6T8</accession>
<dbReference type="Pfam" id="PF03466">
    <property type="entry name" value="LysR_substrate"/>
    <property type="match status" value="1"/>
</dbReference>
<keyword evidence="3 6" id="KW-0238">DNA-binding</keyword>
<keyword evidence="7" id="KW-1185">Reference proteome</keyword>
<dbReference type="PRINTS" id="PR00039">
    <property type="entry name" value="HTHLYSR"/>
</dbReference>
<dbReference type="SUPFAM" id="SSF53850">
    <property type="entry name" value="Periplasmic binding protein-like II"/>
    <property type="match status" value="1"/>
</dbReference>
<gene>
    <name evidence="6" type="ORF">HNR67_000579</name>
</gene>
<dbReference type="GO" id="GO:0003677">
    <property type="term" value="F:DNA binding"/>
    <property type="evidence" value="ECO:0007669"/>
    <property type="project" value="UniProtKB-KW"/>
</dbReference>
<dbReference type="FunFam" id="1.10.10.10:FF:000001">
    <property type="entry name" value="LysR family transcriptional regulator"/>
    <property type="match status" value="1"/>
</dbReference>
<evidence type="ECO:0000256" key="4">
    <source>
        <dbReference type="ARBA" id="ARBA00023163"/>
    </source>
</evidence>
<dbReference type="PROSITE" id="PS50931">
    <property type="entry name" value="HTH_LYSR"/>
    <property type="match status" value="1"/>
</dbReference>
<sequence length="323" mass="34037">MELEVRHLRVLLAVADAGSVSKAAATLGLSQPSLSAQLRRIETSMGAPLFDRSAEGVAPTAVGRFVLAKARTVLAELDELRSWAGKAGTAAGVTKVQVGSVPGPIAARLALSLQRLYPGEIEVHSLAEQSSFAMLGLLGGRRMDVAVVEEFSGHDLPAVAGVRRAPLVPVEPVFVAVAETHPLAAETVIDLADLAKEPWIVDPLMDSGETAHLRRRCQEAGFEPLIRHHATETSAARGAVSSGLCVSLAQATAREGLGLVIRPLRGDPLVRRLDVAWSETGPVDEPLAREAAVDAYLGLVGANPSYAAWWAAHPEVHPKGKES</sequence>
<evidence type="ECO:0000256" key="2">
    <source>
        <dbReference type="ARBA" id="ARBA00023015"/>
    </source>
</evidence>
<dbReference type="SUPFAM" id="SSF46785">
    <property type="entry name" value="Winged helix' DNA-binding domain"/>
    <property type="match status" value="1"/>
</dbReference>
<keyword evidence="2" id="KW-0805">Transcription regulation</keyword>
<dbReference type="InterPro" id="IPR036390">
    <property type="entry name" value="WH_DNA-bd_sf"/>
</dbReference>
<organism evidence="6 7">
    <name type="scientific">Crossiella cryophila</name>
    <dbReference type="NCBI Taxonomy" id="43355"/>
    <lineage>
        <taxon>Bacteria</taxon>
        <taxon>Bacillati</taxon>
        <taxon>Actinomycetota</taxon>
        <taxon>Actinomycetes</taxon>
        <taxon>Pseudonocardiales</taxon>
        <taxon>Pseudonocardiaceae</taxon>
        <taxon>Crossiella</taxon>
    </lineage>
</organism>
<reference evidence="6 7" key="1">
    <citation type="submission" date="2020-08" db="EMBL/GenBank/DDBJ databases">
        <title>Sequencing the genomes of 1000 actinobacteria strains.</title>
        <authorList>
            <person name="Klenk H.-P."/>
        </authorList>
    </citation>
    <scope>NUCLEOTIDE SEQUENCE [LARGE SCALE GENOMIC DNA]</scope>
    <source>
        <strain evidence="6 7">DSM 44230</strain>
    </source>
</reference>
<dbReference type="InterPro" id="IPR005119">
    <property type="entry name" value="LysR_subst-bd"/>
</dbReference>
<name>A0A7W7C6T8_9PSEU</name>
<dbReference type="RefSeq" id="WP_185000586.1">
    <property type="nucleotide sequence ID" value="NZ_BAAAUI010000003.1"/>
</dbReference>
<evidence type="ECO:0000256" key="1">
    <source>
        <dbReference type="ARBA" id="ARBA00009437"/>
    </source>
</evidence>
<comment type="similarity">
    <text evidence="1">Belongs to the LysR transcriptional regulatory family.</text>
</comment>
<dbReference type="PANTHER" id="PTHR30346">
    <property type="entry name" value="TRANSCRIPTIONAL DUAL REGULATOR HCAR-RELATED"/>
    <property type="match status" value="1"/>
</dbReference>
<keyword evidence="4" id="KW-0804">Transcription</keyword>
<evidence type="ECO:0000313" key="7">
    <source>
        <dbReference type="Proteomes" id="UP000533598"/>
    </source>
</evidence>
<dbReference type="InterPro" id="IPR000847">
    <property type="entry name" value="LysR_HTH_N"/>
</dbReference>
<dbReference type="Proteomes" id="UP000533598">
    <property type="component" value="Unassembled WGS sequence"/>
</dbReference>
<proteinExistence type="inferred from homology"/>
<protein>
    <submittedName>
        <fullName evidence="6">DNA-binding transcriptional LysR family regulator</fullName>
    </submittedName>
</protein>
<evidence type="ECO:0000259" key="5">
    <source>
        <dbReference type="PROSITE" id="PS50931"/>
    </source>
</evidence>
<evidence type="ECO:0000313" key="6">
    <source>
        <dbReference type="EMBL" id="MBB4674461.1"/>
    </source>
</evidence>
<dbReference type="Gene3D" id="1.10.10.10">
    <property type="entry name" value="Winged helix-like DNA-binding domain superfamily/Winged helix DNA-binding domain"/>
    <property type="match status" value="1"/>
</dbReference>
<dbReference type="InterPro" id="IPR036388">
    <property type="entry name" value="WH-like_DNA-bd_sf"/>
</dbReference>
<dbReference type="Gene3D" id="3.40.190.10">
    <property type="entry name" value="Periplasmic binding protein-like II"/>
    <property type="match status" value="2"/>
</dbReference>
<feature type="domain" description="HTH lysR-type" evidence="5">
    <location>
        <begin position="1"/>
        <end position="60"/>
    </location>
</feature>
<dbReference type="AlphaFoldDB" id="A0A7W7C6T8"/>
<dbReference type="GO" id="GO:0032993">
    <property type="term" value="C:protein-DNA complex"/>
    <property type="evidence" value="ECO:0007669"/>
    <property type="project" value="TreeGrafter"/>
</dbReference>
<dbReference type="GO" id="GO:0003700">
    <property type="term" value="F:DNA-binding transcription factor activity"/>
    <property type="evidence" value="ECO:0007669"/>
    <property type="project" value="InterPro"/>
</dbReference>
<evidence type="ECO:0000256" key="3">
    <source>
        <dbReference type="ARBA" id="ARBA00023125"/>
    </source>
</evidence>
<comment type="caution">
    <text evidence="6">The sequence shown here is derived from an EMBL/GenBank/DDBJ whole genome shotgun (WGS) entry which is preliminary data.</text>
</comment>
<dbReference type="EMBL" id="JACHMH010000001">
    <property type="protein sequence ID" value="MBB4674461.1"/>
    <property type="molecule type" value="Genomic_DNA"/>
</dbReference>